<feature type="chain" id="PRO_5045522771" evidence="2">
    <location>
        <begin position="23"/>
        <end position="303"/>
    </location>
</feature>
<evidence type="ECO:0000313" key="4">
    <source>
        <dbReference type="EMBL" id="MCD2421165.1"/>
    </source>
</evidence>
<dbReference type="GO" id="GO:0016787">
    <property type="term" value="F:hydrolase activity"/>
    <property type="evidence" value="ECO:0007669"/>
    <property type="project" value="UniProtKB-KW"/>
</dbReference>
<keyword evidence="5" id="KW-1185">Reference proteome</keyword>
<feature type="domain" description="BD-FAE-like" evidence="3">
    <location>
        <begin position="62"/>
        <end position="259"/>
    </location>
</feature>
<evidence type="ECO:0000313" key="5">
    <source>
        <dbReference type="Proteomes" id="UP001199816"/>
    </source>
</evidence>
<name>A0ABS8PJW2_9BACT</name>
<dbReference type="Pfam" id="PF20434">
    <property type="entry name" value="BD-FAE"/>
    <property type="match status" value="1"/>
</dbReference>
<dbReference type="InterPro" id="IPR029058">
    <property type="entry name" value="AB_hydrolase_fold"/>
</dbReference>
<accession>A0ABS8PJW2</accession>
<proteinExistence type="predicted"/>
<dbReference type="RefSeq" id="WP_231001954.1">
    <property type="nucleotide sequence ID" value="NZ_JAJNEC010000001.1"/>
</dbReference>
<reference evidence="4 5" key="1">
    <citation type="submission" date="2021-11" db="EMBL/GenBank/DDBJ databases">
        <title>Genomic of Niabella pedocola.</title>
        <authorList>
            <person name="Wu T."/>
        </authorList>
    </citation>
    <scope>NUCLEOTIDE SEQUENCE [LARGE SCALE GENOMIC DNA]</scope>
    <source>
        <strain evidence="4 5">JCM 31011</strain>
    </source>
</reference>
<dbReference type="InterPro" id="IPR049492">
    <property type="entry name" value="BD-FAE-like_dom"/>
</dbReference>
<evidence type="ECO:0000256" key="2">
    <source>
        <dbReference type="SAM" id="SignalP"/>
    </source>
</evidence>
<evidence type="ECO:0000259" key="3">
    <source>
        <dbReference type="Pfam" id="PF20434"/>
    </source>
</evidence>
<dbReference type="PANTHER" id="PTHR48081:SF6">
    <property type="entry name" value="PEPTIDASE S9 PROLYL OLIGOPEPTIDASE CATALYTIC DOMAIN-CONTAINING PROTEIN"/>
    <property type="match status" value="1"/>
</dbReference>
<evidence type="ECO:0000256" key="1">
    <source>
        <dbReference type="ARBA" id="ARBA00022801"/>
    </source>
</evidence>
<feature type="signal peptide" evidence="2">
    <location>
        <begin position="1"/>
        <end position="22"/>
    </location>
</feature>
<sequence length="303" mass="33572">MKQLTMSLLATVMLHAMTNAQQEIPLYTTVPNSIPAENLEKSVTGADGITRVSNVSEPSIAVYKAEGGSGKQPAVIICPGGGYSILAISHEGVDVARAFNDMGVTAFVLKYRLPDDRIMTDKSIGPLQDAERAIQWVREHAAEYNINPHKIGIMGFSAGGHLASTLSTHYMDAVITNPKKTALRPDFSILIYPVISFNDSLGHRGSRERLIGKTPATAVIQKYSNELRVNKKTPPAFLVHAKDDRTVPWQNSELYYEALLKNKVAARVFYYEKGGHGFGMRNKTSDVKWMDVLKKWMEEQHIL</sequence>
<dbReference type="Gene3D" id="3.40.50.1820">
    <property type="entry name" value="alpha/beta hydrolase"/>
    <property type="match status" value="1"/>
</dbReference>
<comment type="caution">
    <text evidence="4">The sequence shown here is derived from an EMBL/GenBank/DDBJ whole genome shotgun (WGS) entry which is preliminary data.</text>
</comment>
<keyword evidence="1 4" id="KW-0378">Hydrolase</keyword>
<keyword evidence="2" id="KW-0732">Signal</keyword>
<dbReference type="InterPro" id="IPR050300">
    <property type="entry name" value="GDXG_lipolytic_enzyme"/>
</dbReference>
<organism evidence="4 5">
    <name type="scientific">Niabella pedocola</name>
    <dbReference type="NCBI Taxonomy" id="1752077"/>
    <lineage>
        <taxon>Bacteria</taxon>
        <taxon>Pseudomonadati</taxon>
        <taxon>Bacteroidota</taxon>
        <taxon>Chitinophagia</taxon>
        <taxon>Chitinophagales</taxon>
        <taxon>Chitinophagaceae</taxon>
        <taxon>Niabella</taxon>
    </lineage>
</organism>
<dbReference type="PANTHER" id="PTHR48081">
    <property type="entry name" value="AB HYDROLASE SUPERFAMILY PROTEIN C4A8.06C"/>
    <property type="match status" value="1"/>
</dbReference>
<dbReference type="EMBL" id="JAJNEC010000001">
    <property type="protein sequence ID" value="MCD2421165.1"/>
    <property type="molecule type" value="Genomic_DNA"/>
</dbReference>
<protein>
    <submittedName>
        <fullName evidence="4">Alpha/beta hydrolase</fullName>
    </submittedName>
</protein>
<dbReference type="Proteomes" id="UP001199816">
    <property type="component" value="Unassembled WGS sequence"/>
</dbReference>
<gene>
    <name evidence="4" type="ORF">LQ567_00210</name>
</gene>
<dbReference type="SUPFAM" id="SSF53474">
    <property type="entry name" value="alpha/beta-Hydrolases"/>
    <property type="match status" value="1"/>
</dbReference>